<evidence type="ECO:0000313" key="2">
    <source>
        <dbReference type="Proteomes" id="UP000292136"/>
    </source>
</evidence>
<gene>
    <name evidence="1" type="ORF">EV678_0505</name>
</gene>
<organism evidence="1 2">
    <name type="scientific">Azospira oryzae</name>
    <dbReference type="NCBI Taxonomy" id="146939"/>
    <lineage>
        <taxon>Bacteria</taxon>
        <taxon>Pseudomonadati</taxon>
        <taxon>Pseudomonadota</taxon>
        <taxon>Betaproteobacteria</taxon>
        <taxon>Rhodocyclales</taxon>
        <taxon>Rhodocyclaceae</taxon>
        <taxon>Azospira</taxon>
    </lineage>
</organism>
<dbReference type="RefSeq" id="WP_130458397.1">
    <property type="nucleotide sequence ID" value="NZ_SHKM01000001.1"/>
</dbReference>
<reference evidence="1 2" key="1">
    <citation type="submission" date="2019-02" db="EMBL/GenBank/DDBJ databases">
        <title>Genomic Encyclopedia of Type Strains, Phase IV (KMG-IV): sequencing the most valuable type-strain genomes for metagenomic binning, comparative biology and taxonomic classification.</title>
        <authorList>
            <person name="Goeker M."/>
        </authorList>
    </citation>
    <scope>NUCLEOTIDE SEQUENCE [LARGE SCALE GENOMIC DNA]</scope>
    <source>
        <strain evidence="1 2">DSM 21223</strain>
    </source>
</reference>
<accession>A0ABY0IRL8</accession>
<dbReference type="Pfam" id="PF11062">
    <property type="entry name" value="DUF2863"/>
    <property type="match status" value="1"/>
</dbReference>
<sequence>MKRPRFGSRSRVSRDVSQLSWLATGLAESGGKLEDAFWEARLAALVEQLLADGNEDELTAALDRLYETNAQAHDELADMVESRAESCLISHQGQDYDVLLVAAPVLAWSRFGIPTANIPAGTLAALKAQLCGHVLAAEARVAVVDFLFSPDQLPRSYSDTYRLTNELGRCALAGQDMALDTREMPETNRFLSDTRYLLAAIAVPRHSPLFYWHEVEGNREVARQQWRQQGGAALEPLLTGCAYEALLPDAYHAACRQADKDSRPYSLRASVAFLQTVMGVEPPSLRVAIGPFHDQRLEEYRLGFSLQSQADKVIHGVVWALIGTEDENSESVAEMEAVLRECGVTDIVVHDHRFPFEFCDDCGAPLYPNGEGELMHTEMPEEQAEQPPRLLH</sequence>
<dbReference type="InterPro" id="IPR021292">
    <property type="entry name" value="DUF2863"/>
</dbReference>
<dbReference type="Proteomes" id="UP000292136">
    <property type="component" value="Unassembled WGS sequence"/>
</dbReference>
<dbReference type="EMBL" id="SHKM01000001">
    <property type="protein sequence ID" value="RZT89712.1"/>
    <property type="molecule type" value="Genomic_DNA"/>
</dbReference>
<evidence type="ECO:0000313" key="1">
    <source>
        <dbReference type="EMBL" id="RZT89712.1"/>
    </source>
</evidence>
<protein>
    <submittedName>
        <fullName evidence="1">Uncharacterized protein DUF2863</fullName>
    </submittedName>
</protein>
<keyword evidence="2" id="KW-1185">Reference proteome</keyword>
<name>A0ABY0IRL8_9RHOO</name>
<comment type="caution">
    <text evidence="1">The sequence shown here is derived from an EMBL/GenBank/DDBJ whole genome shotgun (WGS) entry which is preliminary data.</text>
</comment>
<proteinExistence type="predicted"/>